<organism evidence="2 3">
    <name type="scientific">Liparis tanakae</name>
    <name type="common">Tanaka's snailfish</name>
    <dbReference type="NCBI Taxonomy" id="230148"/>
    <lineage>
        <taxon>Eukaryota</taxon>
        <taxon>Metazoa</taxon>
        <taxon>Chordata</taxon>
        <taxon>Craniata</taxon>
        <taxon>Vertebrata</taxon>
        <taxon>Euteleostomi</taxon>
        <taxon>Actinopterygii</taxon>
        <taxon>Neopterygii</taxon>
        <taxon>Teleostei</taxon>
        <taxon>Neoteleostei</taxon>
        <taxon>Acanthomorphata</taxon>
        <taxon>Eupercaria</taxon>
        <taxon>Perciformes</taxon>
        <taxon>Cottioidei</taxon>
        <taxon>Cottales</taxon>
        <taxon>Liparidae</taxon>
        <taxon>Liparis</taxon>
    </lineage>
</organism>
<dbReference type="EMBL" id="SRLO01000499">
    <property type="protein sequence ID" value="TNN54010.1"/>
    <property type="molecule type" value="Genomic_DNA"/>
</dbReference>
<reference evidence="2 3" key="1">
    <citation type="submission" date="2019-03" db="EMBL/GenBank/DDBJ databases">
        <title>First draft genome of Liparis tanakae, snailfish: a comprehensive survey of snailfish specific genes.</title>
        <authorList>
            <person name="Kim W."/>
            <person name="Song I."/>
            <person name="Jeong J.-H."/>
            <person name="Kim D."/>
            <person name="Kim S."/>
            <person name="Ryu S."/>
            <person name="Song J.Y."/>
            <person name="Lee S.K."/>
        </authorList>
    </citation>
    <scope>NUCLEOTIDE SEQUENCE [LARGE SCALE GENOMIC DNA]</scope>
    <source>
        <tissue evidence="2">Muscle</tissue>
    </source>
</reference>
<evidence type="ECO:0000313" key="2">
    <source>
        <dbReference type="EMBL" id="TNN54010.1"/>
    </source>
</evidence>
<evidence type="ECO:0000313" key="3">
    <source>
        <dbReference type="Proteomes" id="UP000314294"/>
    </source>
</evidence>
<dbReference type="AlphaFoldDB" id="A0A4Z2GLB7"/>
<proteinExistence type="predicted"/>
<feature type="compositionally biased region" description="Polar residues" evidence="1">
    <location>
        <begin position="1"/>
        <end position="11"/>
    </location>
</feature>
<accession>A0A4Z2GLB7</accession>
<dbReference type="Proteomes" id="UP000314294">
    <property type="component" value="Unassembled WGS sequence"/>
</dbReference>
<comment type="caution">
    <text evidence="2">The sequence shown here is derived from an EMBL/GenBank/DDBJ whole genome shotgun (WGS) entry which is preliminary data.</text>
</comment>
<keyword evidence="3" id="KW-1185">Reference proteome</keyword>
<evidence type="ECO:0000256" key="1">
    <source>
        <dbReference type="SAM" id="MobiDB-lite"/>
    </source>
</evidence>
<gene>
    <name evidence="2" type="ORF">EYF80_035778</name>
</gene>
<sequence>MSAAQIRQQSGVAEHRAGKPATRLAACSSFSPPRSQCASLRLSGDSQVAALTPQSPIIPASAHQNLLQSYTNAPEVR</sequence>
<feature type="region of interest" description="Disordered" evidence="1">
    <location>
        <begin position="1"/>
        <end position="33"/>
    </location>
</feature>
<name>A0A4Z2GLB7_9TELE</name>
<protein>
    <submittedName>
        <fullName evidence="2">Uncharacterized protein</fullName>
    </submittedName>
</protein>